<dbReference type="Proteomes" id="UP000806528">
    <property type="component" value="Unassembled WGS sequence"/>
</dbReference>
<evidence type="ECO:0000256" key="1">
    <source>
        <dbReference type="SAM" id="MobiDB-lite"/>
    </source>
</evidence>
<dbReference type="PROSITE" id="PS51257">
    <property type="entry name" value="PROKAR_LIPOPROTEIN"/>
    <property type="match status" value="1"/>
</dbReference>
<organism evidence="3 4">
    <name type="scientific">Nocardiopsis coralli</name>
    <dbReference type="NCBI Taxonomy" id="2772213"/>
    <lineage>
        <taxon>Bacteria</taxon>
        <taxon>Bacillati</taxon>
        <taxon>Actinomycetota</taxon>
        <taxon>Actinomycetes</taxon>
        <taxon>Streptosporangiales</taxon>
        <taxon>Nocardiopsidaceae</taxon>
        <taxon>Nocardiopsis</taxon>
    </lineage>
</organism>
<evidence type="ECO:0000313" key="3">
    <source>
        <dbReference type="EMBL" id="MBE3000925.1"/>
    </source>
</evidence>
<feature type="region of interest" description="Disordered" evidence="1">
    <location>
        <begin position="160"/>
        <end position="198"/>
    </location>
</feature>
<sequence length="353" mass="37911">MSPGARAQLLCPVLACLTLTACSSTSGAGSGSSNDEDQDDSSFEGLALVHRGYEGGDPEEDQFLVFHDPETAEVEHTVELPDGSVDPHSPDLAVHGQFSEDWQHFAYVATDSPAVNLATLTEDDDGNEFYEPSTSLPAEGEGLAGQPVIHDDRVWFASMPQDGGEAETPQVMSAPLGEEGSPREEQVLPAGENGRPSDWTLTPAGTLHVREQVQTEPAPMEGGESLVVRQTGEHVINATLTAESEQWQNLDTAPVWGGESVIVRPEGEDSGGARFIAPSDGEGGHTSHPLLPEEEGHLEQYVPDEDRESVLLQADSTWYQSDVEGQEPTEAVELFTSPHDSSMNGYPLVVRWT</sequence>
<keyword evidence="4" id="KW-1185">Reference proteome</keyword>
<protein>
    <submittedName>
        <fullName evidence="3">Uncharacterized protein</fullName>
    </submittedName>
</protein>
<accession>A0ABR9PAQ5</accession>
<evidence type="ECO:0000256" key="2">
    <source>
        <dbReference type="SAM" id="SignalP"/>
    </source>
</evidence>
<feature type="signal peptide" evidence="2">
    <location>
        <begin position="1"/>
        <end position="28"/>
    </location>
</feature>
<comment type="caution">
    <text evidence="3">The sequence shown here is derived from an EMBL/GenBank/DDBJ whole genome shotgun (WGS) entry which is preliminary data.</text>
</comment>
<gene>
    <name evidence="3" type="ORF">IDM40_19835</name>
</gene>
<dbReference type="EMBL" id="JADBGI010000019">
    <property type="protein sequence ID" value="MBE3000925.1"/>
    <property type="molecule type" value="Genomic_DNA"/>
</dbReference>
<proteinExistence type="predicted"/>
<feature type="region of interest" description="Disordered" evidence="1">
    <location>
        <begin position="26"/>
        <end position="60"/>
    </location>
</feature>
<name>A0ABR9PAQ5_9ACTN</name>
<keyword evidence="2" id="KW-0732">Signal</keyword>
<dbReference type="RefSeq" id="WP_193123528.1">
    <property type="nucleotide sequence ID" value="NZ_JADBGI010000019.1"/>
</dbReference>
<evidence type="ECO:0000313" key="4">
    <source>
        <dbReference type="Proteomes" id="UP000806528"/>
    </source>
</evidence>
<feature type="chain" id="PRO_5046697971" evidence="2">
    <location>
        <begin position="29"/>
        <end position="353"/>
    </location>
</feature>
<reference evidence="3 4" key="1">
    <citation type="submission" date="2020-09" db="EMBL/GenBank/DDBJ databases">
        <title>Diversity and distribution of actinomycetes associated with coral in the coast of Hainan.</title>
        <authorList>
            <person name="Li F."/>
        </authorList>
    </citation>
    <scope>NUCLEOTIDE SEQUENCE [LARGE SCALE GENOMIC DNA]</scope>
    <source>
        <strain evidence="3 4">HNM0947</strain>
    </source>
</reference>